<reference evidence="1 2" key="1">
    <citation type="submission" date="2020-06" db="EMBL/GenBank/DDBJ databases">
        <title>Transcriptomic and genomic resources for Thalictrum thalictroides and T. hernandezii: Facilitating candidate gene discovery in an emerging model plant lineage.</title>
        <authorList>
            <person name="Arias T."/>
            <person name="Riano-Pachon D.M."/>
            <person name="Di Stilio V.S."/>
        </authorList>
    </citation>
    <scope>NUCLEOTIDE SEQUENCE [LARGE SCALE GENOMIC DNA]</scope>
    <source>
        <strain evidence="2">cv. WT478/WT964</strain>
        <tissue evidence="1">Leaves</tissue>
    </source>
</reference>
<proteinExistence type="predicted"/>
<dbReference type="AlphaFoldDB" id="A0A7J6VHE1"/>
<evidence type="ECO:0000313" key="2">
    <source>
        <dbReference type="Proteomes" id="UP000554482"/>
    </source>
</evidence>
<name>A0A7J6VHE1_THATH</name>
<keyword evidence="2" id="KW-1185">Reference proteome</keyword>
<evidence type="ECO:0000313" key="1">
    <source>
        <dbReference type="EMBL" id="KAF5184514.1"/>
    </source>
</evidence>
<accession>A0A7J6VHE1</accession>
<dbReference type="Proteomes" id="UP000554482">
    <property type="component" value="Unassembled WGS sequence"/>
</dbReference>
<protein>
    <submittedName>
        <fullName evidence="1">Uncharacterized protein</fullName>
    </submittedName>
</protein>
<gene>
    <name evidence="1" type="ORF">FRX31_025904</name>
</gene>
<sequence>MGDVRQVVPKKRRVTKWRPWSDLPRELLEFIRKFNLLIKTVFARFVEDGDQCIMSNVLNNFRVS</sequence>
<comment type="caution">
    <text evidence="1">The sequence shown here is derived from an EMBL/GenBank/DDBJ whole genome shotgun (WGS) entry which is preliminary data.</text>
</comment>
<dbReference type="EMBL" id="JABWDY010031994">
    <property type="protein sequence ID" value="KAF5184514.1"/>
    <property type="molecule type" value="Genomic_DNA"/>
</dbReference>
<organism evidence="1 2">
    <name type="scientific">Thalictrum thalictroides</name>
    <name type="common">Rue-anemone</name>
    <name type="synonym">Anemone thalictroides</name>
    <dbReference type="NCBI Taxonomy" id="46969"/>
    <lineage>
        <taxon>Eukaryota</taxon>
        <taxon>Viridiplantae</taxon>
        <taxon>Streptophyta</taxon>
        <taxon>Embryophyta</taxon>
        <taxon>Tracheophyta</taxon>
        <taxon>Spermatophyta</taxon>
        <taxon>Magnoliopsida</taxon>
        <taxon>Ranunculales</taxon>
        <taxon>Ranunculaceae</taxon>
        <taxon>Thalictroideae</taxon>
        <taxon>Thalictrum</taxon>
    </lineage>
</organism>